<reference evidence="2" key="1">
    <citation type="journal article" date="2014" name="Int. J. Syst. Evol. Microbiol.">
        <title>Complete genome sequence of Corynebacterium casei LMG S-19264T (=DSM 44701T), isolated from a smear-ripened cheese.</title>
        <authorList>
            <consortium name="US DOE Joint Genome Institute (JGI-PGF)"/>
            <person name="Walter F."/>
            <person name="Albersmeier A."/>
            <person name="Kalinowski J."/>
            <person name="Ruckert C."/>
        </authorList>
    </citation>
    <scope>NUCLEOTIDE SEQUENCE</scope>
    <source>
        <strain evidence="2">CGMCC 4.7403</strain>
    </source>
</reference>
<accession>A0A919GNM5</accession>
<name>A0A919GNM5_9ACTN</name>
<dbReference type="Pfam" id="PF12728">
    <property type="entry name" value="HTH_17"/>
    <property type="match status" value="1"/>
</dbReference>
<dbReference type="NCBIfam" id="TIGR01764">
    <property type="entry name" value="excise"/>
    <property type="match status" value="1"/>
</dbReference>
<dbReference type="RefSeq" id="WP_189783060.1">
    <property type="nucleotide sequence ID" value="NZ_BNAT01000009.1"/>
</dbReference>
<organism evidence="2 3">
    <name type="scientific">Streptomyces capitiformicae</name>
    <dbReference type="NCBI Taxonomy" id="2014920"/>
    <lineage>
        <taxon>Bacteria</taxon>
        <taxon>Bacillati</taxon>
        <taxon>Actinomycetota</taxon>
        <taxon>Actinomycetes</taxon>
        <taxon>Kitasatosporales</taxon>
        <taxon>Streptomycetaceae</taxon>
        <taxon>Streptomyces</taxon>
    </lineage>
</organism>
<sequence>MPTKQSPRTPIKPEDLNAPFFSVPEAAWLLKCSYDTVLRAIRSERLGASQEGKGGAIRISREDLDAYYASTRIGPPIRSARRRPTSLAA</sequence>
<dbReference type="EMBL" id="BNAT01000009">
    <property type="protein sequence ID" value="GHH87932.1"/>
    <property type="molecule type" value="Genomic_DNA"/>
</dbReference>
<comment type="caution">
    <text evidence="2">The sequence shown here is derived from an EMBL/GenBank/DDBJ whole genome shotgun (WGS) entry which is preliminary data.</text>
</comment>
<gene>
    <name evidence="2" type="ORF">GCM10017771_31140</name>
</gene>
<feature type="domain" description="Helix-turn-helix" evidence="1">
    <location>
        <begin position="21"/>
        <end position="70"/>
    </location>
</feature>
<dbReference type="InterPro" id="IPR010093">
    <property type="entry name" value="SinI_DNA-bd"/>
</dbReference>
<dbReference type="GO" id="GO:0003677">
    <property type="term" value="F:DNA binding"/>
    <property type="evidence" value="ECO:0007669"/>
    <property type="project" value="InterPro"/>
</dbReference>
<protein>
    <recommendedName>
        <fullName evidence="1">Helix-turn-helix domain-containing protein</fullName>
    </recommendedName>
</protein>
<dbReference type="InterPro" id="IPR041657">
    <property type="entry name" value="HTH_17"/>
</dbReference>
<keyword evidence="3" id="KW-1185">Reference proteome</keyword>
<reference evidence="2" key="2">
    <citation type="submission" date="2020-09" db="EMBL/GenBank/DDBJ databases">
        <authorList>
            <person name="Sun Q."/>
            <person name="Zhou Y."/>
        </authorList>
    </citation>
    <scope>NUCLEOTIDE SEQUENCE</scope>
    <source>
        <strain evidence="2">CGMCC 4.7403</strain>
    </source>
</reference>
<evidence type="ECO:0000313" key="2">
    <source>
        <dbReference type="EMBL" id="GHH87932.1"/>
    </source>
</evidence>
<evidence type="ECO:0000313" key="3">
    <source>
        <dbReference type="Proteomes" id="UP000603227"/>
    </source>
</evidence>
<dbReference type="Proteomes" id="UP000603227">
    <property type="component" value="Unassembled WGS sequence"/>
</dbReference>
<evidence type="ECO:0000259" key="1">
    <source>
        <dbReference type="Pfam" id="PF12728"/>
    </source>
</evidence>
<proteinExistence type="predicted"/>
<dbReference type="AlphaFoldDB" id="A0A919GNM5"/>